<proteinExistence type="predicted"/>
<feature type="non-terminal residue" evidence="2">
    <location>
        <position position="1"/>
    </location>
</feature>
<organism evidence="2">
    <name type="scientific">marine metagenome</name>
    <dbReference type="NCBI Taxonomy" id="408172"/>
    <lineage>
        <taxon>unclassified sequences</taxon>
        <taxon>metagenomes</taxon>
        <taxon>ecological metagenomes</taxon>
    </lineage>
</organism>
<dbReference type="AlphaFoldDB" id="A0A382UXP0"/>
<protein>
    <recommendedName>
        <fullName evidence="1">CoA carboxyltransferase C-terminal domain-containing protein</fullName>
    </recommendedName>
</protein>
<dbReference type="GO" id="GO:0016874">
    <property type="term" value="F:ligase activity"/>
    <property type="evidence" value="ECO:0007669"/>
    <property type="project" value="InterPro"/>
</dbReference>
<accession>A0A382UXP0</accession>
<name>A0A382UXP0_9ZZZZ</name>
<evidence type="ECO:0000259" key="1">
    <source>
        <dbReference type="PROSITE" id="PS50989"/>
    </source>
</evidence>
<dbReference type="InterPro" id="IPR011763">
    <property type="entry name" value="COA_CT_C"/>
</dbReference>
<dbReference type="EMBL" id="UINC01147597">
    <property type="protein sequence ID" value="SVD39009.1"/>
    <property type="molecule type" value="Genomic_DNA"/>
</dbReference>
<dbReference type="SUPFAM" id="SSF52096">
    <property type="entry name" value="ClpP/crotonase"/>
    <property type="match status" value="1"/>
</dbReference>
<feature type="domain" description="CoA carboxyltransferase C-terminal" evidence="1">
    <location>
        <begin position="1"/>
        <end position="217"/>
    </location>
</feature>
<dbReference type="Pfam" id="PF01039">
    <property type="entry name" value="Carboxyl_trans"/>
    <property type="match status" value="1"/>
</dbReference>
<sequence length="232" mass="25493">IARIVDGSDFIDFKPMYGVSTVCIQAKIYGHSCGIIGNNGPIDPNGATKAAQFIQLCGQSKIPLIFFSNTTGFMVGKQYEQLGMIKHGSKMIQAVSNVDVPKITFYIGASFGAGNYAMCGYAYEPDFLFSWPNSVTGVMGGEQAAKTMEQVMVASANRKGIKSDEVKMKKQVKEITEYYNSQSDAFCTSGRGLDNGIIDPRDTRKILEFILQTCWEKSHRKLSPNTFGIARM</sequence>
<dbReference type="InterPro" id="IPR034733">
    <property type="entry name" value="AcCoA_carboxyl_beta"/>
</dbReference>
<dbReference type="InterPro" id="IPR045190">
    <property type="entry name" value="MCCB/AccD1-like"/>
</dbReference>
<gene>
    <name evidence="2" type="ORF">METZ01_LOCUS391863</name>
</gene>
<dbReference type="PANTHER" id="PTHR22855">
    <property type="entry name" value="ACETYL, PROPIONYL, PYRUVATE, AND GLUTACONYL CARBOXYLASE-RELATED"/>
    <property type="match status" value="1"/>
</dbReference>
<reference evidence="2" key="1">
    <citation type="submission" date="2018-05" db="EMBL/GenBank/DDBJ databases">
        <authorList>
            <person name="Lanie J.A."/>
            <person name="Ng W.-L."/>
            <person name="Kazmierczak K.M."/>
            <person name="Andrzejewski T.M."/>
            <person name="Davidsen T.M."/>
            <person name="Wayne K.J."/>
            <person name="Tettelin H."/>
            <person name="Glass J.I."/>
            <person name="Rusch D."/>
            <person name="Podicherti R."/>
            <person name="Tsui H.-C.T."/>
            <person name="Winkler M.E."/>
        </authorList>
    </citation>
    <scope>NUCLEOTIDE SEQUENCE</scope>
</reference>
<dbReference type="FunFam" id="3.90.226.10:FF:000021">
    <property type="entry name" value="Acetyl-CoA carboxylase carboxyltransferase subunit"/>
    <property type="match status" value="1"/>
</dbReference>
<evidence type="ECO:0000313" key="2">
    <source>
        <dbReference type="EMBL" id="SVD39009.1"/>
    </source>
</evidence>
<dbReference type="Gene3D" id="3.90.226.10">
    <property type="entry name" value="2-enoyl-CoA Hydratase, Chain A, domain 1"/>
    <property type="match status" value="1"/>
</dbReference>
<dbReference type="InterPro" id="IPR029045">
    <property type="entry name" value="ClpP/crotonase-like_dom_sf"/>
</dbReference>
<dbReference type="PROSITE" id="PS50989">
    <property type="entry name" value="COA_CT_CTER"/>
    <property type="match status" value="1"/>
</dbReference>
<dbReference type="PANTHER" id="PTHR22855:SF46">
    <property type="entry name" value="METHYLCROTONOYL-COA CARBOXYLASE"/>
    <property type="match status" value="1"/>
</dbReference>